<dbReference type="EMBL" id="LQYI01000046">
    <property type="protein sequence ID" value="KYC69661.1"/>
    <property type="molecule type" value="Genomic_DNA"/>
</dbReference>
<organism evidence="1 2">
    <name type="scientific">Heyndrickxia coagulans</name>
    <name type="common">Weizmannia coagulans</name>
    <dbReference type="NCBI Taxonomy" id="1398"/>
    <lineage>
        <taxon>Bacteria</taxon>
        <taxon>Bacillati</taxon>
        <taxon>Bacillota</taxon>
        <taxon>Bacilli</taxon>
        <taxon>Bacillales</taxon>
        <taxon>Bacillaceae</taxon>
        <taxon>Heyndrickxia</taxon>
    </lineage>
</organism>
<reference evidence="1 2" key="1">
    <citation type="submission" date="2016-01" db="EMBL/GenBank/DDBJ databases">
        <title>Genome Sequences of Twelve Sporeforming Bacillus Species Isolated from Foods.</title>
        <authorList>
            <person name="Berendsen E.M."/>
            <person name="Wells-Bennik M.H."/>
            <person name="Krawcyk A.O."/>
            <person name="De Jong A."/>
            <person name="Holsappel S."/>
            <person name="Eijlander R.T."/>
            <person name="Kuipers O.P."/>
        </authorList>
    </citation>
    <scope>NUCLEOTIDE SEQUENCE [LARGE SCALE GENOMIC DNA]</scope>
    <source>
        <strain evidence="1 2">B4099</strain>
    </source>
</reference>
<name>A0A150KFK1_HEYCO</name>
<accession>A0A150KFK1</accession>
<dbReference type="PATRIC" id="fig|1398.25.peg.2872"/>
<sequence>MPVLNDGIHPSIHTNDNLSHSNFTVKPSLRKGSGGKFFHFVPFLSLFYPKSGKTLYHFFDLSRRKTPCFKRSR</sequence>
<evidence type="ECO:0000313" key="2">
    <source>
        <dbReference type="Proteomes" id="UP000075304"/>
    </source>
</evidence>
<gene>
    <name evidence="1" type="ORF">B4099_0290</name>
</gene>
<protein>
    <submittedName>
        <fullName evidence="1">Uncharacterized protein</fullName>
    </submittedName>
</protein>
<dbReference type="Proteomes" id="UP000075304">
    <property type="component" value="Unassembled WGS sequence"/>
</dbReference>
<evidence type="ECO:0000313" key="1">
    <source>
        <dbReference type="EMBL" id="KYC69661.1"/>
    </source>
</evidence>
<comment type="caution">
    <text evidence="1">The sequence shown here is derived from an EMBL/GenBank/DDBJ whole genome shotgun (WGS) entry which is preliminary data.</text>
</comment>
<dbReference type="AlphaFoldDB" id="A0A150KFK1"/>
<proteinExistence type="predicted"/>